<evidence type="ECO:0000313" key="2">
    <source>
        <dbReference type="Proteomes" id="UP001497535"/>
    </source>
</evidence>
<name>A0ACB1AS98_MELEN</name>
<reference evidence="1" key="1">
    <citation type="submission" date="2023-11" db="EMBL/GenBank/DDBJ databases">
        <authorList>
            <person name="Poullet M."/>
        </authorList>
    </citation>
    <scope>NUCLEOTIDE SEQUENCE</scope>
    <source>
        <strain evidence="1">E1834</strain>
    </source>
</reference>
<protein>
    <submittedName>
        <fullName evidence="1">Uncharacterized protein</fullName>
    </submittedName>
</protein>
<accession>A0ACB1AS98</accession>
<evidence type="ECO:0000313" key="1">
    <source>
        <dbReference type="EMBL" id="CAK5102145.1"/>
    </source>
</evidence>
<sequence length="355" mass="41704">MLKHLTEWNPFCEEVQDFSEIMNTKYSKNVIEKRNDFETVEEWINGSSEDSINKRIEKLTEVCLEVQKINKPIDLLFAEYKHSIQLHEVNDKNEMIAKRLHYILNSSQKIDYDALYTIILARKKSDLKAIVNKYDKFYPNTEKKSIMQEYLKFGNHTTDSSLIKQLKDSMEKEKKYKKVWEILIKYVNDTEHDDFKGYIEAKYENKRPECVKRMLIETRLDGEEYKKYIVNRIKLYVENDKYEELLSLLIVENGRDLLGIIKKMIEQNELGIKFESFKEIFVEKFKQNGIEIEINQNNGNLVGQEVSYPSSDTSSYPTSDTSSYPPSDTSSYPTSDTSSPTSGIELSKLKRESEN</sequence>
<organism evidence="1 2">
    <name type="scientific">Meloidogyne enterolobii</name>
    <name type="common">Root-knot nematode worm</name>
    <name type="synonym">Meloidogyne mayaguensis</name>
    <dbReference type="NCBI Taxonomy" id="390850"/>
    <lineage>
        <taxon>Eukaryota</taxon>
        <taxon>Metazoa</taxon>
        <taxon>Ecdysozoa</taxon>
        <taxon>Nematoda</taxon>
        <taxon>Chromadorea</taxon>
        <taxon>Rhabditida</taxon>
        <taxon>Tylenchina</taxon>
        <taxon>Tylenchomorpha</taxon>
        <taxon>Tylenchoidea</taxon>
        <taxon>Meloidogynidae</taxon>
        <taxon>Meloidogyninae</taxon>
        <taxon>Meloidogyne</taxon>
    </lineage>
</organism>
<comment type="caution">
    <text evidence="1">The sequence shown here is derived from an EMBL/GenBank/DDBJ whole genome shotgun (WGS) entry which is preliminary data.</text>
</comment>
<gene>
    <name evidence="1" type="ORF">MENTE1834_LOCUS42458</name>
</gene>
<dbReference type="Proteomes" id="UP001497535">
    <property type="component" value="Unassembled WGS sequence"/>
</dbReference>
<dbReference type="EMBL" id="CAVMJV010000111">
    <property type="protein sequence ID" value="CAK5102145.1"/>
    <property type="molecule type" value="Genomic_DNA"/>
</dbReference>
<proteinExistence type="predicted"/>
<keyword evidence="2" id="KW-1185">Reference proteome</keyword>